<protein>
    <submittedName>
        <fullName evidence="1">Uncharacterized protein</fullName>
    </submittedName>
</protein>
<organism evidence="1 2">
    <name type="scientific">Salegentibacter flavus</name>
    <dbReference type="NCBI Taxonomy" id="287099"/>
    <lineage>
        <taxon>Bacteria</taxon>
        <taxon>Pseudomonadati</taxon>
        <taxon>Bacteroidota</taxon>
        <taxon>Flavobacteriia</taxon>
        <taxon>Flavobacteriales</taxon>
        <taxon>Flavobacteriaceae</taxon>
        <taxon>Salegentibacter</taxon>
    </lineage>
</organism>
<name>A0A1I5DGU3_9FLAO</name>
<evidence type="ECO:0000313" key="2">
    <source>
        <dbReference type="Proteomes" id="UP000199153"/>
    </source>
</evidence>
<proteinExistence type="predicted"/>
<evidence type="ECO:0000313" key="1">
    <source>
        <dbReference type="EMBL" id="SFN98432.1"/>
    </source>
</evidence>
<dbReference type="Proteomes" id="UP000199153">
    <property type="component" value="Unassembled WGS sequence"/>
</dbReference>
<keyword evidence="2" id="KW-1185">Reference proteome</keyword>
<dbReference type="AlphaFoldDB" id="A0A1I5DGU3"/>
<sequence length="54" mass="6261">MFNQRKAISIELIIRNQLTKPVGVLLEKYSAILEYSKDRSVRNRAKKDNPINST</sequence>
<dbReference type="EMBL" id="FOVL01000036">
    <property type="protein sequence ID" value="SFN98432.1"/>
    <property type="molecule type" value="Genomic_DNA"/>
</dbReference>
<gene>
    <name evidence="1" type="ORF">SAMN05660413_03332</name>
</gene>
<accession>A0A1I5DGU3</accession>
<reference evidence="1 2" key="1">
    <citation type="submission" date="2016-10" db="EMBL/GenBank/DDBJ databases">
        <authorList>
            <person name="de Groot N.N."/>
        </authorList>
    </citation>
    <scope>NUCLEOTIDE SEQUENCE [LARGE SCALE GENOMIC DNA]</scope>
    <source>
        <strain evidence="1 2">DSM 17794</strain>
    </source>
</reference>